<dbReference type="Pfam" id="PF04187">
    <property type="entry name" value="Cofac_haem_bdg"/>
    <property type="match status" value="1"/>
</dbReference>
<dbReference type="PROSITE" id="PS51257">
    <property type="entry name" value="PROKAR_LIPOPROTEIN"/>
    <property type="match status" value="1"/>
</dbReference>
<comment type="caution">
    <text evidence="3">The sequence shown here is derived from an EMBL/GenBank/DDBJ whole genome shotgun (WGS) entry which is preliminary data.</text>
</comment>
<dbReference type="EMBL" id="JALGCL010000001">
    <property type="protein sequence ID" value="MCJ0824520.1"/>
    <property type="molecule type" value="Genomic_DNA"/>
</dbReference>
<dbReference type="Gene3D" id="3.40.50.11550">
    <property type="match status" value="2"/>
</dbReference>
<evidence type="ECO:0000313" key="4">
    <source>
        <dbReference type="Proteomes" id="UP001165423"/>
    </source>
</evidence>
<keyword evidence="1" id="KW-0732">Signal</keyword>
<evidence type="ECO:0000256" key="1">
    <source>
        <dbReference type="SAM" id="SignalP"/>
    </source>
</evidence>
<evidence type="ECO:0000259" key="2">
    <source>
        <dbReference type="Pfam" id="PF04187"/>
    </source>
</evidence>
<keyword evidence="3" id="KW-0449">Lipoprotein</keyword>
<protein>
    <submittedName>
        <fullName evidence="3">ChaN family lipoprotein</fullName>
    </submittedName>
</protein>
<feature type="signal peptide" evidence="1">
    <location>
        <begin position="1"/>
        <end position="24"/>
    </location>
</feature>
<dbReference type="CDD" id="cd14727">
    <property type="entry name" value="ChanN-like"/>
    <property type="match status" value="1"/>
</dbReference>
<feature type="chain" id="PRO_5046427570" evidence="1">
    <location>
        <begin position="25"/>
        <end position="285"/>
    </location>
</feature>
<reference evidence="3 4" key="1">
    <citation type="submission" date="2022-03" db="EMBL/GenBank/DDBJ databases">
        <title>Luteimonas soily sp. nov., a novel bacterium isolated from the soil.</title>
        <authorList>
            <person name="Zhang X."/>
        </authorList>
    </citation>
    <scope>NUCLEOTIDE SEQUENCE [LARGE SCALE GENOMIC DNA]</scope>
    <source>
        <strain evidence="3 4">50</strain>
    </source>
</reference>
<sequence length="285" mass="29716">MPSRAALLLLPVLAAGALTSCVHAPAPAPAPQGAVDPPEVLLLGEVHDSAPGHAARLERLQARLAADWRPAIAMEQFDREQQGALDAAMRDCADAACVIARVAPGKSGWHWDHYAPVIALALDYDLPLYAANLSRADAAKVVRDGFGAALSPAMIARYHLDTLPPALVAAQETEVRDSHCGQLPETMVGPMARAQIARDVVMAQALAEHASTGAVLLAGNGHVRRDIGVPYWLRQAGLAPFAVGFLEPGGSAEAFDEVVSIPEVERPDPCAAFGKTTSSGSPAGT</sequence>
<dbReference type="SUPFAM" id="SSF159501">
    <property type="entry name" value="EreA/ChaN-like"/>
    <property type="match status" value="1"/>
</dbReference>
<dbReference type="Proteomes" id="UP001165423">
    <property type="component" value="Unassembled WGS sequence"/>
</dbReference>
<gene>
    <name evidence="3" type="ORF">MQC88_00860</name>
</gene>
<proteinExistence type="predicted"/>
<organism evidence="3 4">
    <name type="scientific">Cognatiluteimonas sedimenti</name>
    <dbReference type="NCBI Taxonomy" id="2927791"/>
    <lineage>
        <taxon>Bacteria</taxon>
        <taxon>Pseudomonadati</taxon>
        <taxon>Pseudomonadota</taxon>
        <taxon>Gammaproteobacteria</taxon>
        <taxon>Lysobacterales</taxon>
        <taxon>Lysobacteraceae</taxon>
        <taxon>Cognatiluteimonas</taxon>
    </lineage>
</organism>
<accession>A0ABT0A0N2</accession>
<evidence type="ECO:0000313" key="3">
    <source>
        <dbReference type="EMBL" id="MCJ0824520.1"/>
    </source>
</evidence>
<dbReference type="RefSeq" id="WP_243318319.1">
    <property type="nucleotide sequence ID" value="NZ_JALGCL010000001.1"/>
</dbReference>
<feature type="domain" description="Haem-binding uptake Tiki superfamily ChaN" evidence="2">
    <location>
        <begin position="39"/>
        <end position="233"/>
    </location>
</feature>
<dbReference type="InterPro" id="IPR007314">
    <property type="entry name" value="Cofac_haem-bd_dom"/>
</dbReference>
<keyword evidence="4" id="KW-1185">Reference proteome</keyword>
<name>A0ABT0A0N2_9GAMM</name>